<keyword evidence="2" id="KW-1185">Reference proteome</keyword>
<reference evidence="3" key="1">
    <citation type="submission" date="2017-02" db="UniProtKB">
        <authorList>
            <consortium name="WormBaseParasite"/>
        </authorList>
    </citation>
    <scope>IDENTIFICATION</scope>
</reference>
<proteinExistence type="predicted"/>
<feature type="compositionally biased region" description="Polar residues" evidence="1">
    <location>
        <begin position="63"/>
        <end position="74"/>
    </location>
</feature>
<organism evidence="2 3">
    <name type="scientific">Parastrongyloides trichosuri</name>
    <name type="common">Possum-specific nematode worm</name>
    <dbReference type="NCBI Taxonomy" id="131310"/>
    <lineage>
        <taxon>Eukaryota</taxon>
        <taxon>Metazoa</taxon>
        <taxon>Ecdysozoa</taxon>
        <taxon>Nematoda</taxon>
        <taxon>Chromadorea</taxon>
        <taxon>Rhabditida</taxon>
        <taxon>Tylenchina</taxon>
        <taxon>Panagrolaimomorpha</taxon>
        <taxon>Strongyloidoidea</taxon>
        <taxon>Strongyloididae</taxon>
        <taxon>Parastrongyloides</taxon>
    </lineage>
</organism>
<evidence type="ECO:0000313" key="2">
    <source>
        <dbReference type="Proteomes" id="UP000038045"/>
    </source>
</evidence>
<protein>
    <submittedName>
        <fullName evidence="3">Reverse transcriptase domain-containing protein</fullName>
    </submittedName>
</protein>
<accession>A0A0N4ZDX3</accession>
<dbReference type="Proteomes" id="UP000038045">
    <property type="component" value="Unplaced"/>
</dbReference>
<sequence length="80" mass="8976">MIVLINLGDRFDEVKYSLERVMITNNTATQTKGAILETLGEEVLNKTNRRKSPKHSGDKDQAANVTNDSKTIKLTNKKDD</sequence>
<dbReference type="WBParaSite" id="PTRK_0000577900.1">
    <property type="protein sequence ID" value="PTRK_0000577900.1"/>
    <property type="gene ID" value="PTRK_0000577900"/>
</dbReference>
<dbReference type="AlphaFoldDB" id="A0A0N4ZDX3"/>
<evidence type="ECO:0000256" key="1">
    <source>
        <dbReference type="SAM" id="MobiDB-lite"/>
    </source>
</evidence>
<feature type="region of interest" description="Disordered" evidence="1">
    <location>
        <begin position="44"/>
        <end position="80"/>
    </location>
</feature>
<evidence type="ECO:0000313" key="3">
    <source>
        <dbReference type="WBParaSite" id="PTRK_0000577900.1"/>
    </source>
</evidence>
<name>A0A0N4ZDX3_PARTI</name>